<dbReference type="Proteomes" id="UP000765509">
    <property type="component" value="Unassembled WGS sequence"/>
</dbReference>
<feature type="domain" description="Integrase zinc-binding" evidence="9">
    <location>
        <begin position="291"/>
        <end position="349"/>
    </location>
</feature>
<dbReference type="FunFam" id="1.10.340.70:FF:000001">
    <property type="entry name" value="Retrovirus-related Pol polyprotein from transposon gypsy-like Protein"/>
    <property type="match status" value="1"/>
</dbReference>
<dbReference type="CDD" id="cd09274">
    <property type="entry name" value="RNase_HI_RT_Ty3"/>
    <property type="match status" value="1"/>
</dbReference>
<dbReference type="GO" id="GO:0016787">
    <property type="term" value="F:hydrolase activity"/>
    <property type="evidence" value="ECO:0007669"/>
    <property type="project" value="UniProtKB-KW"/>
</dbReference>
<keyword evidence="2" id="KW-0548">Nucleotidyltransferase</keyword>
<evidence type="ECO:0000313" key="11">
    <source>
        <dbReference type="Proteomes" id="UP000765509"/>
    </source>
</evidence>
<dbReference type="AlphaFoldDB" id="A0A9Q3KLI9"/>
<dbReference type="GO" id="GO:0003964">
    <property type="term" value="F:RNA-directed DNA polymerase activity"/>
    <property type="evidence" value="ECO:0007669"/>
    <property type="project" value="UniProtKB-KW"/>
</dbReference>
<evidence type="ECO:0000256" key="5">
    <source>
        <dbReference type="ARBA" id="ARBA00022801"/>
    </source>
</evidence>
<evidence type="ECO:0000256" key="3">
    <source>
        <dbReference type="ARBA" id="ARBA00022722"/>
    </source>
</evidence>
<keyword evidence="1" id="KW-0808">Transferase</keyword>
<dbReference type="GO" id="GO:0004519">
    <property type="term" value="F:endonuclease activity"/>
    <property type="evidence" value="ECO:0007669"/>
    <property type="project" value="UniProtKB-KW"/>
</dbReference>
<accession>A0A9Q3KLI9</accession>
<evidence type="ECO:0000259" key="9">
    <source>
        <dbReference type="Pfam" id="PF17921"/>
    </source>
</evidence>
<keyword evidence="3" id="KW-0540">Nuclease</keyword>
<feature type="region of interest" description="Disordered" evidence="7">
    <location>
        <begin position="184"/>
        <end position="207"/>
    </location>
</feature>
<dbReference type="InterPro" id="IPR050951">
    <property type="entry name" value="Retrovirus_Pol_polyprotein"/>
</dbReference>
<keyword evidence="5" id="KW-0378">Hydrolase</keyword>
<dbReference type="Pfam" id="PF17917">
    <property type="entry name" value="RT_RNaseH"/>
    <property type="match status" value="1"/>
</dbReference>
<dbReference type="InterPro" id="IPR043128">
    <property type="entry name" value="Rev_trsase/Diguanyl_cyclase"/>
</dbReference>
<organism evidence="10 11">
    <name type="scientific">Austropuccinia psidii MF-1</name>
    <dbReference type="NCBI Taxonomy" id="1389203"/>
    <lineage>
        <taxon>Eukaryota</taxon>
        <taxon>Fungi</taxon>
        <taxon>Dikarya</taxon>
        <taxon>Basidiomycota</taxon>
        <taxon>Pucciniomycotina</taxon>
        <taxon>Pucciniomycetes</taxon>
        <taxon>Pucciniales</taxon>
        <taxon>Sphaerophragmiaceae</taxon>
        <taxon>Austropuccinia</taxon>
    </lineage>
</organism>
<evidence type="ECO:0000256" key="1">
    <source>
        <dbReference type="ARBA" id="ARBA00022679"/>
    </source>
</evidence>
<dbReference type="Gene3D" id="1.10.340.70">
    <property type="match status" value="1"/>
</dbReference>
<dbReference type="InterPro" id="IPR041588">
    <property type="entry name" value="Integrase_H2C2"/>
</dbReference>
<dbReference type="EMBL" id="AVOT02113272">
    <property type="protein sequence ID" value="MBW0582736.1"/>
    <property type="molecule type" value="Genomic_DNA"/>
</dbReference>
<evidence type="ECO:0008006" key="12">
    <source>
        <dbReference type="Google" id="ProtNLM"/>
    </source>
</evidence>
<keyword evidence="6" id="KW-0695">RNA-directed DNA polymerase</keyword>
<dbReference type="InterPro" id="IPR041373">
    <property type="entry name" value="RT_RNaseH"/>
</dbReference>
<evidence type="ECO:0000313" key="10">
    <source>
        <dbReference type="EMBL" id="MBW0582736.1"/>
    </source>
</evidence>
<protein>
    <recommendedName>
        <fullName evidence="12">Integrase zinc-binding domain-containing protein</fullName>
    </recommendedName>
</protein>
<sequence length="390" mass="45290">MQSFLEFASCYRNQIKNISHITSSLYKLCSKDVVFEITKERRDAYERIKHELTNAPVHILADFELPFKLYIDAACSQGLGASLHQRHIVDGEPREGVICYISRQLKDSETRYGATQTECICLVWPLEKLHYHLEGAVFEVYTDSTALKSLLNMKTTNRHMLRWQIAIQEYRGNITIIYKEGKSHTNADGHGKSERGTFDSGNNDSEGTETLTLGISSSELHNGFFSAVLKSYAKHKQCGILLQLLQQKYRIPDLESRLEEPWLRAYKDIKFFLVDGLLYHREKHTSTLTVVDRDHISLILQECHDFPHMGHISSDRTKERVERNAWWPKWEQELSEYINTCERCQKANRKHRKKYGLLQNIEESKHPWETNNMDWVTGLVPGGKETTMPV</sequence>
<evidence type="ECO:0000256" key="7">
    <source>
        <dbReference type="SAM" id="MobiDB-lite"/>
    </source>
</evidence>
<comment type="caution">
    <text evidence="10">The sequence shown here is derived from an EMBL/GenBank/DDBJ whole genome shotgun (WGS) entry which is preliminary data.</text>
</comment>
<evidence type="ECO:0000256" key="6">
    <source>
        <dbReference type="ARBA" id="ARBA00022918"/>
    </source>
</evidence>
<keyword evidence="4" id="KW-0255">Endonuclease</keyword>
<gene>
    <name evidence="10" type="ORF">O181_122451</name>
</gene>
<dbReference type="Pfam" id="PF17921">
    <property type="entry name" value="Integrase_H2C2"/>
    <property type="match status" value="1"/>
</dbReference>
<dbReference type="InterPro" id="IPR043502">
    <property type="entry name" value="DNA/RNA_pol_sf"/>
</dbReference>
<proteinExistence type="predicted"/>
<name>A0A9Q3KLI9_9BASI</name>
<feature type="compositionally biased region" description="Basic and acidic residues" evidence="7">
    <location>
        <begin position="184"/>
        <end position="197"/>
    </location>
</feature>
<dbReference type="SUPFAM" id="SSF56672">
    <property type="entry name" value="DNA/RNA polymerases"/>
    <property type="match status" value="1"/>
</dbReference>
<feature type="domain" description="Reverse transcriptase RNase H-like" evidence="8">
    <location>
        <begin position="62"/>
        <end position="170"/>
    </location>
</feature>
<keyword evidence="11" id="KW-1185">Reference proteome</keyword>
<dbReference type="PANTHER" id="PTHR37984:SF5">
    <property type="entry name" value="PROTEIN NYNRIN-LIKE"/>
    <property type="match status" value="1"/>
</dbReference>
<evidence type="ECO:0000256" key="2">
    <source>
        <dbReference type="ARBA" id="ARBA00022695"/>
    </source>
</evidence>
<evidence type="ECO:0000259" key="8">
    <source>
        <dbReference type="Pfam" id="PF17917"/>
    </source>
</evidence>
<dbReference type="PANTHER" id="PTHR37984">
    <property type="entry name" value="PROTEIN CBG26694"/>
    <property type="match status" value="1"/>
</dbReference>
<dbReference type="Gene3D" id="3.30.70.270">
    <property type="match status" value="1"/>
</dbReference>
<reference evidence="10" key="1">
    <citation type="submission" date="2021-03" db="EMBL/GenBank/DDBJ databases">
        <title>Draft genome sequence of rust myrtle Austropuccinia psidii MF-1, a brazilian biotype.</title>
        <authorList>
            <person name="Quecine M.C."/>
            <person name="Pachon D.M.R."/>
            <person name="Bonatelli M.L."/>
            <person name="Correr F.H."/>
            <person name="Franceschini L.M."/>
            <person name="Leite T.F."/>
            <person name="Margarido G.R.A."/>
            <person name="Almeida C.A."/>
            <person name="Ferrarezi J.A."/>
            <person name="Labate C.A."/>
        </authorList>
    </citation>
    <scope>NUCLEOTIDE SEQUENCE</scope>
    <source>
        <strain evidence="10">MF-1</strain>
    </source>
</reference>
<evidence type="ECO:0000256" key="4">
    <source>
        <dbReference type="ARBA" id="ARBA00022759"/>
    </source>
</evidence>